<keyword evidence="7" id="KW-1185">Reference proteome</keyword>
<dbReference type="PANTHER" id="PTHR14226">
    <property type="entry name" value="NEUROPATHY TARGET ESTERASE/SWISS CHEESE D.MELANOGASTER"/>
    <property type="match status" value="1"/>
</dbReference>
<dbReference type="Proteomes" id="UP001325680">
    <property type="component" value="Chromosome"/>
</dbReference>
<keyword evidence="2 4" id="KW-0442">Lipid degradation</keyword>
<protein>
    <submittedName>
        <fullName evidence="6">Patatin-like phospholipase family protein</fullName>
    </submittedName>
</protein>
<dbReference type="Pfam" id="PF01734">
    <property type="entry name" value="Patatin"/>
    <property type="match status" value="1"/>
</dbReference>
<proteinExistence type="predicted"/>
<evidence type="ECO:0000313" key="6">
    <source>
        <dbReference type="EMBL" id="WQD37082.1"/>
    </source>
</evidence>
<keyword evidence="1 4" id="KW-0378">Hydrolase</keyword>
<reference evidence="6 7" key="1">
    <citation type="submission" date="2023-12" db="EMBL/GenBank/DDBJ databases">
        <title>Genome sequencing and assembly of bacterial species from a model synthetic community.</title>
        <authorList>
            <person name="Hogle S.L."/>
        </authorList>
    </citation>
    <scope>NUCLEOTIDE SEQUENCE [LARGE SCALE GENOMIC DNA]</scope>
    <source>
        <strain evidence="6 7">HAMBI_3031</strain>
    </source>
</reference>
<sequence>MKNALVISGGGSKGAFSVGVVKDLMNIYQLDFDVLVGTSTGALIVPLAALGELEKLEQLYTSVTDEQILVKYNIGKRLNAHSIFTAGPLSDKIDALYTDDYFKRLQQSGKEVYLTTTCLQTEDLVVFTTAQNPVESSYYKVRKIVSPDQFRRAILASSSQPVFMPPVKVNKTVPGEAFPEHQFVDGGVREYAGLGIATDAGAQEIFTIIHSAQNIKQDHAEQTSLFGILEKAIAIFITDVGANDLYGPLHYNRGLSYISKVKAKMKSLGVNNADIEAYFNVDHVPGAYQNKEPLKIHLIQPQDDLGGGPGGLVFNPTEMKGMVLKGQLALQSYVAHLNKDEIDWV</sequence>
<evidence type="ECO:0000313" key="7">
    <source>
        <dbReference type="Proteomes" id="UP001325680"/>
    </source>
</evidence>
<evidence type="ECO:0000256" key="3">
    <source>
        <dbReference type="ARBA" id="ARBA00023098"/>
    </source>
</evidence>
<dbReference type="Gene3D" id="3.40.1090.10">
    <property type="entry name" value="Cytosolic phospholipase A2 catalytic domain"/>
    <property type="match status" value="1"/>
</dbReference>
<feature type="short sequence motif" description="DGA/G" evidence="4">
    <location>
        <begin position="185"/>
        <end position="187"/>
    </location>
</feature>
<feature type="active site" description="Proton acceptor" evidence="4">
    <location>
        <position position="185"/>
    </location>
</feature>
<gene>
    <name evidence="6" type="ORF">U0035_15525</name>
</gene>
<feature type="short sequence motif" description="GXGXXG" evidence="4">
    <location>
        <begin position="9"/>
        <end position="14"/>
    </location>
</feature>
<dbReference type="RefSeq" id="WP_114791827.1">
    <property type="nucleotide sequence ID" value="NZ_CP139960.1"/>
</dbReference>
<accession>A0ABZ0W6C3</accession>
<dbReference type="PANTHER" id="PTHR14226:SF57">
    <property type="entry name" value="BLR7027 PROTEIN"/>
    <property type="match status" value="1"/>
</dbReference>
<dbReference type="InterPro" id="IPR016035">
    <property type="entry name" value="Acyl_Trfase/lysoPLipase"/>
</dbReference>
<dbReference type="EMBL" id="CP139960">
    <property type="protein sequence ID" value="WQD37082.1"/>
    <property type="molecule type" value="Genomic_DNA"/>
</dbReference>
<dbReference type="SUPFAM" id="SSF52151">
    <property type="entry name" value="FabD/lysophospholipase-like"/>
    <property type="match status" value="1"/>
</dbReference>
<evidence type="ECO:0000256" key="2">
    <source>
        <dbReference type="ARBA" id="ARBA00022963"/>
    </source>
</evidence>
<evidence type="ECO:0000256" key="1">
    <source>
        <dbReference type="ARBA" id="ARBA00022801"/>
    </source>
</evidence>
<evidence type="ECO:0000256" key="4">
    <source>
        <dbReference type="PROSITE-ProRule" id="PRU01161"/>
    </source>
</evidence>
<name>A0ABZ0W6C3_9BACT</name>
<organism evidence="6 7">
    <name type="scientific">Niabella yanshanensis</name>
    <dbReference type="NCBI Taxonomy" id="577386"/>
    <lineage>
        <taxon>Bacteria</taxon>
        <taxon>Pseudomonadati</taxon>
        <taxon>Bacteroidota</taxon>
        <taxon>Chitinophagia</taxon>
        <taxon>Chitinophagales</taxon>
        <taxon>Chitinophagaceae</taxon>
        <taxon>Niabella</taxon>
    </lineage>
</organism>
<dbReference type="PROSITE" id="PS51635">
    <property type="entry name" value="PNPLA"/>
    <property type="match status" value="1"/>
</dbReference>
<feature type="short sequence motif" description="GXSXG" evidence="4">
    <location>
        <begin position="37"/>
        <end position="41"/>
    </location>
</feature>
<feature type="active site" description="Nucleophile" evidence="4">
    <location>
        <position position="39"/>
    </location>
</feature>
<evidence type="ECO:0000259" key="5">
    <source>
        <dbReference type="PROSITE" id="PS51635"/>
    </source>
</evidence>
<keyword evidence="3 4" id="KW-0443">Lipid metabolism</keyword>
<dbReference type="InterPro" id="IPR002641">
    <property type="entry name" value="PNPLA_dom"/>
</dbReference>
<feature type="domain" description="PNPLA" evidence="5">
    <location>
        <begin position="5"/>
        <end position="198"/>
    </location>
</feature>
<dbReference type="InterPro" id="IPR050301">
    <property type="entry name" value="NTE"/>
</dbReference>